<dbReference type="EMBL" id="FP929038">
    <property type="protein sequence ID" value="CBK81194.1"/>
    <property type="molecule type" value="Genomic_DNA"/>
</dbReference>
<reference evidence="1 2" key="2">
    <citation type="submission" date="2010-03" db="EMBL/GenBank/DDBJ databases">
        <authorList>
            <person name="Pajon A."/>
        </authorList>
    </citation>
    <scope>NUCLEOTIDE SEQUENCE [LARGE SCALE GENOMIC DNA]</scope>
    <source>
        <strain evidence="1 2">GD/7</strain>
    </source>
</reference>
<evidence type="ECO:0000313" key="1">
    <source>
        <dbReference type="EMBL" id="CBK81194.1"/>
    </source>
</evidence>
<dbReference type="AlphaFoldDB" id="D4JA23"/>
<evidence type="ECO:0000313" key="2">
    <source>
        <dbReference type="Proteomes" id="UP000008798"/>
    </source>
</evidence>
<dbReference type="HOGENOM" id="CLU_3373191_0_0_9"/>
<gene>
    <name evidence="1" type="ORF">CC1_25510</name>
</gene>
<proteinExistence type="predicted"/>
<sequence>MFIVYAFMKKSMLIKKGQAEVLKKYFYNGIINAR</sequence>
<organism evidence="1 2">
    <name type="scientific">Coprococcus catus GD/7</name>
    <dbReference type="NCBI Taxonomy" id="717962"/>
    <lineage>
        <taxon>Bacteria</taxon>
        <taxon>Bacillati</taxon>
        <taxon>Bacillota</taxon>
        <taxon>Clostridia</taxon>
        <taxon>Lachnospirales</taxon>
        <taxon>Lachnospiraceae</taxon>
        <taxon>Coprococcus</taxon>
    </lineage>
</organism>
<protein>
    <submittedName>
        <fullName evidence="1">Uncharacterized protein</fullName>
    </submittedName>
</protein>
<accession>D4JA23</accession>
<dbReference type="Proteomes" id="UP000008798">
    <property type="component" value="Chromosome"/>
</dbReference>
<reference evidence="1 2" key="1">
    <citation type="submission" date="2010-03" db="EMBL/GenBank/DDBJ databases">
        <title>The genome sequence of Coprococcus catus GD/7.</title>
        <authorList>
            <consortium name="metaHIT consortium -- http://www.metahit.eu/"/>
            <person name="Pajon A."/>
            <person name="Turner K."/>
            <person name="Parkhill J."/>
            <person name="Duncan S."/>
            <person name="Flint H."/>
        </authorList>
    </citation>
    <scope>NUCLEOTIDE SEQUENCE [LARGE SCALE GENOMIC DNA]</scope>
    <source>
        <strain evidence="1 2">GD/7</strain>
    </source>
</reference>
<name>D4JA23_9FIRM</name>
<dbReference type="KEGG" id="cct:CC1_25510"/>